<keyword evidence="11" id="KW-0067">ATP-binding</keyword>
<reference evidence="21" key="1">
    <citation type="journal article" date="2018" name="Nat. Microbiol.">
        <title>Leveraging single-cell genomics to expand the fungal tree of life.</title>
        <authorList>
            <person name="Ahrendt S.R."/>
            <person name="Quandt C.A."/>
            <person name="Ciobanu D."/>
            <person name="Clum A."/>
            <person name="Salamov A."/>
            <person name="Andreopoulos B."/>
            <person name="Cheng J.F."/>
            <person name="Woyke T."/>
            <person name="Pelin A."/>
            <person name="Henrissat B."/>
            <person name="Reynolds N.K."/>
            <person name="Benny G.L."/>
            <person name="Smith M.E."/>
            <person name="James T.Y."/>
            <person name="Grigoriev I.V."/>
        </authorList>
    </citation>
    <scope>NUCLEOTIDE SEQUENCE [LARGE SCALE GENOMIC DNA]</scope>
    <source>
        <strain evidence="21">Baker2002</strain>
    </source>
</reference>
<dbReference type="SMART" id="SM00559">
    <property type="entry name" value="Ku78"/>
    <property type="match status" value="1"/>
</dbReference>
<keyword evidence="13" id="KW-0238">DNA-binding</keyword>
<evidence type="ECO:0000256" key="16">
    <source>
        <dbReference type="ARBA" id="ARBA00023242"/>
    </source>
</evidence>
<evidence type="ECO:0000256" key="10">
    <source>
        <dbReference type="ARBA" id="ARBA00022806"/>
    </source>
</evidence>
<dbReference type="GO" id="GO:0003678">
    <property type="term" value="F:DNA helicase activity"/>
    <property type="evidence" value="ECO:0007669"/>
    <property type="project" value="UniProtKB-EC"/>
</dbReference>
<dbReference type="GO" id="GO:0003690">
    <property type="term" value="F:double-stranded DNA binding"/>
    <property type="evidence" value="ECO:0007669"/>
    <property type="project" value="TreeGrafter"/>
</dbReference>
<proteinExistence type="inferred from homology"/>
<dbReference type="GO" id="GO:0000781">
    <property type="term" value="C:chromosome, telomeric region"/>
    <property type="evidence" value="ECO:0007669"/>
    <property type="project" value="UniProtKB-SubCell"/>
</dbReference>
<keyword evidence="14" id="KW-0233">DNA recombination</keyword>
<dbReference type="InterPro" id="IPR005161">
    <property type="entry name" value="Ku_N"/>
</dbReference>
<evidence type="ECO:0000256" key="7">
    <source>
        <dbReference type="ARBA" id="ARBA00022741"/>
    </source>
</evidence>
<dbReference type="EC" id="3.6.4.12" evidence="4"/>
<dbReference type="GO" id="GO:0000723">
    <property type="term" value="P:telomere maintenance"/>
    <property type="evidence" value="ECO:0007669"/>
    <property type="project" value="InterPro"/>
</dbReference>
<dbReference type="GO" id="GO:0005524">
    <property type="term" value="F:ATP binding"/>
    <property type="evidence" value="ECO:0007669"/>
    <property type="project" value="UniProtKB-KW"/>
</dbReference>
<dbReference type="GO" id="GO:0043564">
    <property type="term" value="C:Ku70:Ku80 complex"/>
    <property type="evidence" value="ECO:0007669"/>
    <property type="project" value="InterPro"/>
</dbReference>
<dbReference type="PIRSF" id="PIRSF003033">
    <property type="entry name" value="Ku70"/>
    <property type="match status" value="1"/>
</dbReference>
<keyword evidence="12" id="KW-0779">Telomere</keyword>
<dbReference type="Pfam" id="PF03730">
    <property type="entry name" value="Ku_C"/>
    <property type="match status" value="1"/>
</dbReference>
<dbReference type="GO" id="GO:0006303">
    <property type="term" value="P:double-strand break repair via nonhomologous end joining"/>
    <property type="evidence" value="ECO:0007669"/>
    <property type="project" value="InterPro"/>
</dbReference>
<dbReference type="PANTHER" id="PTHR12604:SF2">
    <property type="entry name" value="X-RAY REPAIR CROSS-COMPLEMENTING PROTEIN 6"/>
    <property type="match status" value="1"/>
</dbReference>
<dbReference type="OrthoDB" id="3249161at2759"/>
<evidence type="ECO:0000256" key="14">
    <source>
        <dbReference type="ARBA" id="ARBA00023172"/>
    </source>
</evidence>
<dbReference type="SUPFAM" id="SSF100939">
    <property type="entry name" value="SPOC domain-like"/>
    <property type="match status" value="1"/>
</dbReference>
<dbReference type="InterPro" id="IPR006165">
    <property type="entry name" value="Ku70"/>
</dbReference>
<keyword evidence="9" id="KW-0378">Hydrolase</keyword>
<evidence type="ECO:0000313" key="21">
    <source>
        <dbReference type="Proteomes" id="UP000268321"/>
    </source>
</evidence>
<evidence type="ECO:0000256" key="15">
    <source>
        <dbReference type="ARBA" id="ARBA00023204"/>
    </source>
</evidence>
<evidence type="ECO:0000313" key="20">
    <source>
        <dbReference type="EMBL" id="RKP29891.1"/>
    </source>
</evidence>
<evidence type="ECO:0000256" key="5">
    <source>
        <dbReference type="ARBA" id="ARBA00021796"/>
    </source>
</evidence>
<keyword evidence="7" id="KW-0547">Nucleotide-binding</keyword>
<keyword evidence="8" id="KW-0227">DNA damage</keyword>
<dbReference type="InterPro" id="IPR006164">
    <property type="entry name" value="DNA_bd_Ku70/Ku80"/>
</dbReference>
<evidence type="ECO:0000256" key="2">
    <source>
        <dbReference type="ARBA" id="ARBA00004574"/>
    </source>
</evidence>
<evidence type="ECO:0000256" key="8">
    <source>
        <dbReference type="ARBA" id="ARBA00022763"/>
    </source>
</evidence>
<evidence type="ECO:0000256" key="13">
    <source>
        <dbReference type="ARBA" id="ARBA00023125"/>
    </source>
</evidence>
<keyword evidence="10" id="KW-0347">Helicase</keyword>
<dbReference type="GO" id="GO:0016787">
    <property type="term" value="F:hydrolase activity"/>
    <property type="evidence" value="ECO:0007669"/>
    <property type="project" value="UniProtKB-KW"/>
</dbReference>
<comment type="subcellular location">
    <subcellularLocation>
        <location evidence="2">Chromosome</location>
        <location evidence="2">Telomere</location>
    </subcellularLocation>
    <subcellularLocation>
        <location evidence="1">Nucleus</location>
    </subcellularLocation>
</comment>
<sequence>MLFTPEKQDYKQYEVKEGIVFLIELSESIFRPLKEILNRSQFQEILLCVNTLISEMVMTFPKNGVGIYLYNGEDTGLKFPRNSGLNKIFSLNDLNSSNMKTLTNIVRDEADGFRPVAVRYPVRREPLDNLHTVLLTVLREFQSKPHYNRRKLLWFTANDKPYVNPNSKDSLRTIVSDFEENRIHIKPIFLHKYSEDAQEELVPFDMSLYENIFINTNFLSRLTGPWLHARDSKSGALLDVANNIRESIRQCSFSCDLVLSDGPGIGGALGSSIKGYTLFDHEKIRPSKQVYTEDDALKVVYLDSVLVRGDTKAELEPKSETEDGADKNCDAENGVVKGIPVRFTNDSSKQTETNERVILLPPKVMLYIKGYSFDHVPLFYDTEDGQRGVKEETEHTIEEVPFSKVPYLKLLCFRRLEHFQPFFNMKPAFFVTADLDDGLGAGNREGGFTNSHATFTTLFQSCVKLQRYAVVFGCTRLNSSPNLYALYPTNVLDKLDIEGMELPNGFLLVNLPWLGEIRSLPDYILNDREKHFFKDRSSVVPVELVDAYKGLIDSVGTITYNPHDYSNPVLQYFYKTLKQEVLLIDIKHEDKTVEGNDWSVQELLSIRKQFTKDKILQQAVLVVNSVLNTIGDLADRKRSSGDTKRAKPKPLDEADVITLWRNGTWQKVTVVQLREFINRYKEIPSATKKADMIANISRFLESRRRS</sequence>
<evidence type="ECO:0000256" key="1">
    <source>
        <dbReference type="ARBA" id="ARBA00004123"/>
    </source>
</evidence>
<name>A0A4P9ZCQ8_9ASCO</name>
<dbReference type="Pfam" id="PF02735">
    <property type="entry name" value="Ku"/>
    <property type="match status" value="1"/>
</dbReference>
<evidence type="ECO:0000256" key="17">
    <source>
        <dbReference type="ARBA" id="ARBA00031811"/>
    </source>
</evidence>
<evidence type="ECO:0000259" key="19">
    <source>
        <dbReference type="SMART" id="SM00559"/>
    </source>
</evidence>
<dbReference type="GO" id="GO:0042162">
    <property type="term" value="F:telomeric DNA binding"/>
    <property type="evidence" value="ECO:0007669"/>
    <property type="project" value="InterPro"/>
</dbReference>
<evidence type="ECO:0000256" key="3">
    <source>
        <dbReference type="ARBA" id="ARBA00005240"/>
    </source>
</evidence>
<dbReference type="Gene3D" id="3.40.50.410">
    <property type="entry name" value="von Willebrand factor, type A domain"/>
    <property type="match status" value="1"/>
</dbReference>
<dbReference type="Gene3D" id="1.10.720.30">
    <property type="entry name" value="SAP domain"/>
    <property type="match status" value="1"/>
</dbReference>
<dbReference type="Gene3D" id="1.10.1600.10">
    <property type="match status" value="1"/>
</dbReference>
<dbReference type="AlphaFoldDB" id="A0A4P9ZCQ8"/>
<dbReference type="Proteomes" id="UP000268321">
    <property type="component" value="Unassembled WGS sequence"/>
</dbReference>
<evidence type="ECO:0000256" key="18">
    <source>
        <dbReference type="PIRSR" id="PIRSR003033-1"/>
    </source>
</evidence>
<feature type="domain" description="Ku" evidence="19">
    <location>
        <begin position="377"/>
        <end position="528"/>
    </location>
</feature>
<evidence type="ECO:0000256" key="9">
    <source>
        <dbReference type="ARBA" id="ARBA00022801"/>
    </source>
</evidence>
<dbReference type="Pfam" id="PF03731">
    <property type="entry name" value="Ku_N"/>
    <property type="match status" value="1"/>
</dbReference>
<dbReference type="GO" id="GO:0003684">
    <property type="term" value="F:damaged DNA binding"/>
    <property type="evidence" value="ECO:0007669"/>
    <property type="project" value="InterPro"/>
</dbReference>
<dbReference type="GO" id="GO:0006310">
    <property type="term" value="P:DNA recombination"/>
    <property type="evidence" value="ECO:0007669"/>
    <property type="project" value="UniProtKB-KW"/>
</dbReference>
<dbReference type="InterPro" id="IPR016194">
    <property type="entry name" value="SPOC-like_C_dom_sf"/>
</dbReference>
<gene>
    <name evidence="20" type="ORF">METBISCDRAFT_31307</name>
</gene>
<keyword evidence="15" id="KW-0234">DNA repair</keyword>
<keyword evidence="16" id="KW-0539">Nucleus</keyword>
<evidence type="ECO:0000256" key="12">
    <source>
        <dbReference type="ARBA" id="ARBA00022895"/>
    </source>
</evidence>
<dbReference type="EMBL" id="ML004471">
    <property type="protein sequence ID" value="RKP29891.1"/>
    <property type="molecule type" value="Genomic_DNA"/>
</dbReference>
<feature type="active site" description="Schiff-base intermediate with DNA; for 5'-deoxyribose-5-phosphate lyase activity" evidence="18">
    <location>
        <position position="11"/>
    </location>
</feature>
<dbReference type="InterPro" id="IPR005160">
    <property type="entry name" value="Ku_C"/>
</dbReference>
<evidence type="ECO:0000256" key="6">
    <source>
        <dbReference type="ARBA" id="ARBA00022454"/>
    </source>
</evidence>
<dbReference type="InterPro" id="IPR036361">
    <property type="entry name" value="SAP_dom_sf"/>
</dbReference>
<keyword evidence="6" id="KW-0158">Chromosome</keyword>
<organism evidence="20 21">
    <name type="scientific">Metschnikowia bicuspidata</name>
    <dbReference type="NCBI Taxonomy" id="27322"/>
    <lineage>
        <taxon>Eukaryota</taxon>
        <taxon>Fungi</taxon>
        <taxon>Dikarya</taxon>
        <taxon>Ascomycota</taxon>
        <taxon>Saccharomycotina</taxon>
        <taxon>Pichiomycetes</taxon>
        <taxon>Metschnikowiaceae</taxon>
        <taxon>Metschnikowia</taxon>
    </lineage>
</organism>
<dbReference type="PANTHER" id="PTHR12604">
    <property type="entry name" value="KU AUTOANTIGEN DNA HELICASE"/>
    <property type="match status" value="1"/>
</dbReference>
<dbReference type="InterPro" id="IPR036465">
    <property type="entry name" value="vWFA_dom_sf"/>
</dbReference>
<dbReference type="Gene3D" id="2.40.290.10">
    <property type="match status" value="1"/>
</dbReference>
<comment type="similarity">
    <text evidence="3">Belongs to the ku70 family.</text>
</comment>
<keyword evidence="21" id="KW-1185">Reference proteome</keyword>
<protein>
    <recommendedName>
        <fullName evidence="5">ATP-dependent DNA helicase II subunit 1</fullName>
        <ecNumber evidence="4">3.6.4.12</ecNumber>
    </recommendedName>
    <alternativeName>
        <fullName evidence="17">ATP-dependent DNA helicase II subunit Ku70</fullName>
    </alternativeName>
</protein>
<dbReference type="SUPFAM" id="SSF53300">
    <property type="entry name" value="vWA-like"/>
    <property type="match status" value="1"/>
</dbReference>
<evidence type="ECO:0000256" key="11">
    <source>
        <dbReference type="ARBA" id="ARBA00022840"/>
    </source>
</evidence>
<evidence type="ECO:0000256" key="4">
    <source>
        <dbReference type="ARBA" id="ARBA00012551"/>
    </source>
</evidence>
<accession>A0A4P9ZCQ8</accession>